<keyword evidence="4" id="KW-1185">Reference proteome</keyword>
<organism evidence="3 4">
    <name type="scientific">Callithrix jacchus</name>
    <name type="common">White-tufted-ear marmoset</name>
    <name type="synonym">Simia Jacchus</name>
    <dbReference type="NCBI Taxonomy" id="9483"/>
    <lineage>
        <taxon>Eukaryota</taxon>
        <taxon>Metazoa</taxon>
        <taxon>Chordata</taxon>
        <taxon>Craniata</taxon>
        <taxon>Vertebrata</taxon>
        <taxon>Euteleostomi</taxon>
        <taxon>Mammalia</taxon>
        <taxon>Eutheria</taxon>
        <taxon>Euarchontoglires</taxon>
        <taxon>Primates</taxon>
        <taxon>Haplorrhini</taxon>
        <taxon>Platyrrhini</taxon>
        <taxon>Cebidae</taxon>
        <taxon>Callitrichinae</taxon>
        <taxon>Callithrix</taxon>
        <taxon>Callithrix</taxon>
    </lineage>
</organism>
<proteinExistence type="predicted"/>
<reference evidence="3 4" key="1">
    <citation type="submission" date="2009-03" db="EMBL/GenBank/DDBJ databases">
        <authorList>
            <person name="Warren W."/>
            <person name="Ye L."/>
            <person name="Minx P."/>
            <person name="Worley K."/>
            <person name="Gibbs R."/>
            <person name="Wilson R.K."/>
        </authorList>
    </citation>
    <scope>NUCLEOTIDE SEQUENCE [LARGE SCALE GENOMIC DNA]</scope>
</reference>
<dbReference type="AlphaFoldDB" id="A0A8I3VVU3"/>
<dbReference type="Ensembl" id="ENSCJAT00000117381.1">
    <property type="protein sequence ID" value="ENSCJAP00000079194.1"/>
    <property type="gene ID" value="ENSCJAG00000078070.1"/>
</dbReference>
<protein>
    <recommendedName>
        <fullName evidence="2">Core shell protein Gag P30 domain-containing protein</fullName>
    </recommendedName>
</protein>
<evidence type="ECO:0000256" key="1">
    <source>
        <dbReference type="SAM" id="MobiDB-lite"/>
    </source>
</evidence>
<name>A0A8I3VVU3_CALJA</name>
<accession>A0A8I3VVU3</accession>
<reference evidence="3" key="2">
    <citation type="submission" date="2025-08" db="UniProtKB">
        <authorList>
            <consortium name="Ensembl"/>
        </authorList>
    </citation>
    <scope>IDENTIFICATION</scope>
</reference>
<dbReference type="PANTHER" id="PTHR33166">
    <property type="entry name" value="GAG_P30 DOMAIN-CONTAINING PROTEIN"/>
    <property type="match status" value="1"/>
</dbReference>
<feature type="region of interest" description="Disordered" evidence="1">
    <location>
        <begin position="122"/>
        <end position="153"/>
    </location>
</feature>
<evidence type="ECO:0000313" key="4">
    <source>
        <dbReference type="Proteomes" id="UP000008225"/>
    </source>
</evidence>
<feature type="domain" description="Core shell protein Gag P30" evidence="2">
    <location>
        <begin position="5"/>
        <end position="99"/>
    </location>
</feature>
<dbReference type="InterPro" id="IPR003036">
    <property type="entry name" value="Gag_P30"/>
</dbReference>
<evidence type="ECO:0000313" key="3">
    <source>
        <dbReference type="Ensembl" id="ENSCJAP00000079194.1"/>
    </source>
</evidence>
<dbReference type="Pfam" id="PF02093">
    <property type="entry name" value="Gag_p30"/>
    <property type="match status" value="1"/>
</dbReference>
<dbReference type="InterPro" id="IPR050462">
    <property type="entry name" value="Retroviral_Gag-Pol_poly"/>
</dbReference>
<dbReference type="GeneTree" id="ENSGT01150000290387"/>
<dbReference type="Proteomes" id="UP000008225">
    <property type="component" value="Chromosome X"/>
</dbReference>
<evidence type="ECO:0000259" key="2">
    <source>
        <dbReference type="Pfam" id="PF02093"/>
    </source>
</evidence>
<reference evidence="3" key="3">
    <citation type="submission" date="2025-09" db="UniProtKB">
        <authorList>
            <consortium name="Ensembl"/>
        </authorList>
    </citation>
    <scope>IDENTIFICATION</scope>
</reference>
<dbReference type="GO" id="GO:0019068">
    <property type="term" value="P:virion assembly"/>
    <property type="evidence" value="ECO:0007669"/>
    <property type="project" value="InterPro"/>
</dbReference>
<sequence>MVSCLVEGLKRAAYKAVNYGKLKETVQGKHENPAQFMVCLGEMLRCFTVLDPERPEGCLILNMHFITQSALDIRKKLQKLDAGPPTPQQDFINFAFKVFSNREETAKQQCISELQMLDSTVRQSPATPLTHRSFRPPNPQHPDFSSGPPHSKRCIKCQKTGHRPGSTRSLGLYPASNAKSLDIGLTNAYSPRFPVSSVLSVGNPTESWTVRLTSLLPELLEFQPKAAGLNPSQISSLGDRRLTLPEHLRQPLDYQGLRALGNSYGGGDMDESGEHHSQQTDTRTENETPHILTHRQDLVGGTKKDKASVQKVPLSEQQEFCSNLSQNKEDMRKC</sequence>
<feature type="region of interest" description="Disordered" evidence="1">
    <location>
        <begin position="257"/>
        <end position="315"/>
    </location>
</feature>
<feature type="compositionally biased region" description="Basic and acidic residues" evidence="1">
    <location>
        <begin position="272"/>
        <end position="308"/>
    </location>
</feature>